<evidence type="ECO:0000313" key="9">
    <source>
        <dbReference type="Proteomes" id="UP000239648"/>
    </source>
</evidence>
<dbReference type="Gene3D" id="3.30.450.20">
    <property type="entry name" value="PAS domain"/>
    <property type="match status" value="1"/>
</dbReference>
<dbReference type="EMBL" id="PTIU01000002">
    <property type="protein sequence ID" value="PPK56066.1"/>
    <property type="molecule type" value="Genomic_DNA"/>
</dbReference>
<name>A0A2S6G9R9_9GAMM</name>
<comment type="cofactor">
    <cofactor evidence="1">
        <name>Mg(2+)</name>
        <dbReference type="ChEBI" id="CHEBI:18420"/>
    </cofactor>
</comment>
<dbReference type="SMART" id="SM00267">
    <property type="entry name" value="GGDEF"/>
    <property type="match status" value="1"/>
</dbReference>
<organism evidence="7 8">
    <name type="scientific">Marinobacter persicus</name>
    <dbReference type="NCBI Taxonomy" id="930118"/>
    <lineage>
        <taxon>Bacteria</taxon>
        <taxon>Pseudomonadati</taxon>
        <taxon>Pseudomonadota</taxon>
        <taxon>Gammaproteobacteria</taxon>
        <taxon>Pseudomonadales</taxon>
        <taxon>Marinobacteraceae</taxon>
        <taxon>Marinobacter</taxon>
    </lineage>
</organism>
<dbReference type="FunFam" id="3.30.70.270:FF:000001">
    <property type="entry name" value="Diguanylate cyclase domain protein"/>
    <property type="match status" value="1"/>
</dbReference>
<evidence type="ECO:0000313" key="6">
    <source>
        <dbReference type="EMBL" id="PPK53229.1"/>
    </source>
</evidence>
<dbReference type="AlphaFoldDB" id="A0A2S6G9R9"/>
<evidence type="ECO:0000256" key="4">
    <source>
        <dbReference type="SAM" id="MobiDB-lite"/>
    </source>
</evidence>
<accession>A0A2S6G9R9</accession>
<dbReference type="Proteomes" id="UP000239648">
    <property type="component" value="Unassembled WGS sequence"/>
</dbReference>
<dbReference type="Pfam" id="PF00990">
    <property type="entry name" value="GGDEF"/>
    <property type="match status" value="1"/>
</dbReference>
<evidence type="ECO:0000256" key="3">
    <source>
        <dbReference type="ARBA" id="ARBA00034247"/>
    </source>
</evidence>
<dbReference type="Proteomes" id="UP000239446">
    <property type="component" value="Unassembled WGS sequence"/>
</dbReference>
<dbReference type="EC" id="2.7.7.65" evidence="2"/>
<dbReference type="GO" id="GO:0005886">
    <property type="term" value="C:plasma membrane"/>
    <property type="evidence" value="ECO:0007669"/>
    <property type="project" value="TreeGrafter"/>
</dbReference>
<dbReference type="InterPro" id="IPR050469">
    <property type="entry name" value="Diguanylate_Cyclase"/>
</dbReference>
<dbReference type="PANTHER" id="PTHR45138">
    <property type="entry name" value="REGULATORY COMPONENTS OF SENSORY TRANSDUCTION SYSTEM"/>
    <property type="match status" value="1"/>
</dbReference>
<evidence type="ECO:0000313" key="7">
    <source>
        <dbReference type="EMBL" id="PPK56066.1"/>
    </source>
</evidence>
<dbReference type="PROSITE" id="PS50887">
    <property type="entry name" value="GGDEF"/>
    <property type="match status" value="1"/>
</dbReference>
<comment type="catalytic activity">
    <reaction evidence="3">
        <text>2 GTP = 3',3'-c-di-GMP + 2 diphosphate</text>
        <dbReference type="Rhea" id="RHEA:24898"/>
        <dbReference type="ChEBI" id="CHEBI:33019"/>
        <dbReference type="ChEBI" id="CHEBI:37565"/>
        <dbReference type="ChEBI" id="CHEBI:58805"/>
        <dbReference type="EC" id="2.7.7.65"/>
    </reaction>
</comment>
<gene>
    <name evidence="7" type="ORF">B0H24_100229</name>
    <name evidence="6" type="ORF">BY455_10229</name>
</gene>
<evidence type="ECO:0000256" key="2">
    <source>
        <dbReference type="ARBA" id="ARBA00012528"/>
    </source>
</evidence>
<evidence type="ECO:0000313" key="8">
    <source>
        <dbReference type="Proteomes" id="UP000239446"/>
    </source>
</evidence>
<keyword evidence="9" id="KW-1185">Reference proteome</keyword>
<dbReference type="GO" id="GO:0052621">
    <property type="term" value="F:diguanylate cyclase activity"/>
    <property type="evidence" value="ECO:0007669"/>
    <property type="project" value="UniProtKB-EC"/>
</dbReference>
<feature type="domain" description="GGDEF" evidence="5">
    <location>
        <begin position="185"/>
        <end position="318"/>
    </location>
</feature>
<sequence>MTSDTTPLNLPTHEGPAGSSEITSAEGLQAILDNLDALVYVADFDTYELLYMNAYGRQIWGTIKGRKCWAVLQNGNGPCEFCSNQLLINDDGSPAGPHVWEFQNQLDKRWYQCRDQAIRWTDGRLVRLEIATDITERKEMELELQRAHEKARQAALTDELTGLHNRRAFFSFGRQLLSQAHRYKTPLALITMDLDFFKQVNDTHGHEAGDEVLRHISGLLRERIRESDCAARMGGEEFALLLPEADTARATDMAERLLQMIRESRVHYRGHQIQPSASFGLTVATGSDQHLEDLMVRADRALYRSKERGRGQVSVTIAETPPSGQ</sequence>
<dbReference type="InterPro" id="IPR043128">
    <property type="entry name" value="Rev_trsase/Diguanyl_cyclase"/>
</dbReference>
<dbReference type="SUPFAM" id="SSF55073">
    <property type="entry name" value="Nucleotide cyclase"/>
    <property type="match status" value="1"/>
</dbReference>
<proteinExistence type="predicted"/>
<evidence type="ECO:0000259" key="5">
    <source>
        <dbReference type="PROSITE" id="PS50887"/>
    </source>
</evidence>
<dbReference type="InterPro" id="IPR035965">
    <property type="entry name" value="PAS-like_dom_sf"/>
</dbReference>
<dbReference type="CDD" id="cd01949">
    <property type="entry name" value="GGDEF"/>
    <property type="match status" value="1"/>
</dbReference>
<dbReference type="NCBIfam" id="TIGR00254">
    <property type="entry name" value="GGDEF"/>
    <property type="match status" value="1"/>
</dbReference>
<evidence type="ECO:0000256" key="1">
    <source>
        <dbReference type="ARBA" id="ARBA00001946"/>
    </source>
</evidence>
<comment type="caution">
    <text evidence="7">The sequence shown here is derived from an EMBL/GenBank/DDBJ whole genome shotgun (WGS) entry which is preliminary data.</text>
</comment>
<dbReference type="InterPro" id="IPR029787">
    <property type="entry name" value="Nucleotide_cyclase"/>
</dbReference>
<reference evidence="7 8" key="2">
    <citation type="submission" date="2018-02" db="EMBL/GenBank/DDBJ databases">
        <title>Subsurface microbial communities from deep shales in Ohio and West Virginia, USA.</title>
        <authorList>
            <person name="Wrighton K."/>
        </authorList>
    </citation>
    <scope>NUCLEOTIDE SEQUENCE [LARGE SCALE GENOMIC DNA]</scope>
    <source>
        <strain evidence="7 8">UTICA-S1B9</strain>
    </source>
</reference>
<dbReference type="PANTHER" id="PTHR45138:SF9">
    <property type="entry name" value="DIGUANYLATE CYCLASE DGCM-RELATED"/>
    <property type="match status" value="1"/>
</dbReference>
<dbReference type="Gene3D" id="3.30.70.270">
    <property type="match status" value="1"/>
</dbReference>
<dbReference type="SUPFAM" id="SSF55785">
    <property type="entry name" value="PYP-like sensor domain (PAS domain)"/>
    <property type="match status" value="1"/>
</dbReference>
<protein>
    <recommendedName>
        <fullName evidence="2">diguanylate cyclase</fullName>
        <ecNumber evidence="2">2.7.7.65</ecNumber>
    </recommendedName>
</protein>
<dbReference type="GO" id="GO:0043709">
    <property type="term" value="P:cell adhesion involved in single-species biofilm formation"/>
    <property type="evidence" value="ECO:0007669"/>
    <property type="project" value="TreeGrafter"/>
</dbReference>
<feature type="region of interest" description="Disordered" evidence="4">
    <location>
        <begin position="1"/>
        <end position="20"/>
    </location>
</feature>
<dbReference type="RefSeq" id="WP_104414836.1">
    <property type="nucleotide sequence ID" value="NZ_PTIT01000002.1"/>
</dbReference>
<dbReference type="GO" id="GO:1902201">
    <property type="term" value="P:negative regulation of bacterial-type flagellum-dependent cell motility"/>
    <property type="evidence" value="ECO:0007669"/>
    <property type="project" value="TreeGrafter"/>
</dbReference>
<reference evidence="6 9" key="1">
    <citation type="submission" date="2018-02" db="EMBL/GenBank/DDBJ databases">
        <title>Deep subsurface shale carbon reservoir microbial communities from Ohio and West Virginia, USA.</title>
        <authorList>
            <person name="Wrighton K."/>
        </authorList>
    </citation>
    <scope>NUCLEOTIDE SEQUENCE [LARGE SCALE GENOMIC DNA]</scope>
    <source>
        <strain evidence="6 9">UTICA-S1B6</strain>
    </source>
</reference>
<dbReference type="EMBL" id="PTIT01000002">
    <property type="protein sequence ID" value="PPK53229.1"/>
    <property type="molecule type" value="Genomic_DNA"/>
</dbReference>
<dbReference type="InterPro" id="IPR000160">
    <property type="entry name" value="GGDEF_dom"/>
</dbReference>
<dbReference type="OrthoDB" id="5620448at2"/>